<feature type="region of interest" description="Disordered" evidence="1">
    <location>
        <begin position="1"/>
        <end position="23"/>
    </location>
</feature>
<reference evidence="2" key="1">
    <citation type="submission" date="2019-10" db="EMBL/GenBank/DDBJ databases">
        <authorList>
            <person name="Zhang R."/>
            <person name="Pan Y."/>
            <person name="Wang J."/>
            <person name="Ma R."/>
            <person name="Yu S."/>
        </authorList>
    </citation>
    <scope>NUCLEOTIDE SEQUENCE</scope>
    <source>
        <strain evidence="2">LA-IB0</strain>
        <tissue evidence="2">Leaf</tissue>
    </source>
</reference>
<dbReference type="Proteomes" id="UP000826271">
    <property type="component" value="Unassembled WGS sequence"/>
</dbReference>
<sequence>MESPPPPSRPPPPPPYYTVHHHYEPVQPSAPPLPPWLEYDHQFQEMLLKSNEANSSSSASVDDSISRSPEINSPDIRCTEFQAETSSYQQYMVQDPVYDTTIVPELVKLEKNDGALGCVIGFGVHLVRCVFPLEDAADLVTKRKEEILQV</sequence>
<proteinExistence type="predicted"/>
<keyword evidence="3" id="KW-1185">Reference proteome</keyword>
<feature type="compositionally biased region" description="Pro residues" evidence="1">
    <location>
        <begin position="1"/>
        <end position="16"/>
    </location>
</feature>
<name>A0AAV6W204_9LAMI</name>
<gene>
    <name evidence="2" type="ORF">BUALT_Bualt19G0084200</name>
</gene>
<dbReference type="AlphaFoldDB" id="A0AAV6W204"/>
<dbReference type="EMBL" id="WHWC01000019">
    <property type="protein sequence ID" value="KAG8364034.1"/>
    <property type="molecule type" value="Genomic_DNA"/>
</dbReference>
<evidence type="ECO:0000313" key="2">
    <source>
        <dbReference type="EMBL" id="KAG8364034.1"/>
    </source>
</evidence>
<protein>
    <submittedName>
        <fullName evidence="2">Uncharacterized protein</fullName>
    </submittedName>
</protein>
<evidence type="ECO:0000256" key="1">
    <source>
        <dbReference type="SAM" id="MobiDB-lite"/>
    </source>
</evidence>
<organism evidence="2 3">
    <name type="scientific">Buddleja alternifolia</name>
    <dbReference type="NCBI Taxonomy" id="168488"/>
    <lineage>
        <taxon>Eukaryota</taxon>
        <taxon>Viridiplantae</taxon>
        <taxon>Streptophyta</taxon>
        <taxon>Embryophyta</taxon>
        <taxon>Tracheophyta</taxon>
        <taxon>Spermatophyta</taxon>
        <taxon>Magnoliopsida</taxon>
        <taxon>eudicotyledons</taxon>
        <taxon>Gunneridae</taxon>
        <taxon>Pentapetalae</taxon>
        <taxon>asterids</taxon>
        <taxon>lamiids</taxon>
        <taxon>Lamiales</taxon>
        <taxon>Scrophulariaceae</taxon>
        <taxon>Buddlejeae</taxon>
        <taxon>Buddleja</taxon>
    </lineage>
</organism>
<feature type="compositionally biased region" description="Low complexity" evidence="1">
    <location>
        <begin position="50"/>
        <end position="68"/>
    </location>
</feature>
<feature type="region of interest" description="Disordered" evidence="1">
    <location>
        <begin position="49"/>
        <end position="73"/>
    </location>
</feature>
<comment type="caution">
    <text evidence="2">The sequence shown here is derived from an EMBL/GenBank/DDBJ whole genome shotgun (WGS) entry which is preliminary data.</text>
</comment>
<evidence type="ECO:0000313" key="3">
    <source>
        <dbReference type="Proteomes" id="UP000826271"/>
    </source>
</evidence>
<accession>A0AAV6W204</accession>